<dbReference type="HOGENOM" id="CLU_001074_4_3_1"/>
<reference evidence="6" key="1">
    <citation type="submission" date="2007-07" db="EMBL/GenBank/DDBJ databases">
        <title>PCAP assembly of the Caenorhabditis remanei genome.</title>
        <authorList>
            <consortium name="The Caenorhabditis remanei Sequencing Consortium"/>
            <person name="Wilson R.K."/>
        </authorList>
    </citation>
    <scope>NUCLEOTIDE SEQUENCE [LARGE SCALE GENOMIC DNA]</scope>
    <source>
        <strain evidence="6">PB4641</strain>
    </source>
</reference>
<evidence type="ECO:0000256" key="2">
    <source>
        <dbReference type="ARBA" id="ARBA00022737"/>
    </source>
</evidence>
<dbReference type="PANTHER" id="PTHR24637:SF350">
    <property type="entry name" value="NEMATODE CUTICLE COLLAGEN N-TERMINAL DOMAIN-CONTAINING PROTEIN"/>
    <property type="match status" value="1"/>
</dbReference>
<feature type="region of interest" description="Disordered" evidence="4">
    <location>
        <begin position="173"/>
        <end position="305"/>
    </location>
</feature>
<dbReference type="STRING" id="31234.E3N5W7"/>
<dbReference type="KEGG" id="crq:GCK72_016348"/>
<dbReference type="OrthoDB" id="5876933at2759"/>
<dbReference type="FunCoup" id="E3N5W7">
    <property type="interactions" value="133"/>
</dbReference>
<dbReference type="RefSeq" id="XP_003096230.2">
    <property type="nucleotide sequence ID" value="XM_003096182.2"/>
</dbReference>
<keyword evidence="3" id="KW-1015">Disulfide bond</keyword>
<feature type="transmembrane region" description="Helical" evidence="5">
    <location>
        <begin position="42"/>
        <end position="66"/>
    </location>
</feature>
<dbReference type="Proteomes" id="UP000008281">
    <property type="component" value="Unassembled WGS sequence"/>
</dbReference>
<dbReference type="AlphaFoldDB" id="E3N5W7"/>
<evidence type="ECO:0000256" key="3">
    <source>
        <dbReference type="ARBA" id="ARBA00023157"/>
    </source>
</evidence>
<dbReference type="EMBL" id="DS268534">
    <property type="protein sequence ID" value="EFO87360.1"/>
    <property type="molecule type" value="Genomic_DNA"/>
</dbReference>
<feature type="compositionally biased region" description="Low complexity" evidence="4">
    <location>
        <begin position="140"/>
        <end position="158"/>
    </location>
</feature>
<dbReference type="eggNOG" id="KOG3544">
    <property type="taxonomic scope" value="Eukaryota"/>
</dbReference>
<sequence length="332" mass="31960">MRGFKVSYHTHDTAHLTARIKDGVCHQKSSAVVSSQDMTTKAIVIGASFFSGVTIIVSLVAAGMLLQDINDLYYDVMDDMTEFRYTANEAWKDMIVPAGSTVEANLIFGRNKRSGGTCGCGAQPNNCPAGPAGPPGAPGAPGEDGAPGQAGKNGVNGVGIVNSQDVGGCIKCPAGEPGPAGPDGPAGAPGADGQSGAPGAPGQDGQPGAAGEQGDAGAPGQDGEAGAPGPAGKNGQRGQGAAGPEGPAGPAGAPGNAGAPGQDGAPGNAGPEGPAGAPGKDGEAGAPGQDGEAGGVGIPGQDAAYCPCPPRTAAVEAQPASQGGYRRRFSHV</sequence>
<dbReference type="GeneID" id="9808376"/>
<dbReference type="GO" id="GO:0042302">
    <property type="term" value="F:structural constituent of cuticle"/>
    <property type="evidence" value="ECO:0007669"/>
    <property type="project" value="InterPro"/>
</dbReference>
<dbReference type="OMA" id="QGYRRRF"/>
<feature type="compositionally biased region" description="Low complexity" evidence="4">
    <location>
        <begin position="244"/>
        <end position="278"/>
    </location>
</feature>
<keyword evidence="5" id="KW-0812">Transmembrane</keyword>
<keyword evidence="2" id="KW-0677">Repeat</keyword>
<keyword evidence="5" id="KW-0472">Membrane</keyword>
<evidence type="ECO:0000256" key="5">
    <source>
        <dbReference type="SAM" id="Phobius"/>
    </source>
</evidence>
<dbReference type="PANTHER" id="PTHR24637">
    <property type="entry name" value="COLLAGEN"/>
    <property type="match status" value="1"/>
</dbReference>
<name>E3N5W7_CAERE</name>
<dbReference type="CTD" id="9808376"/>
<keyword evidence="7" id="KW-1185">Reference proteome</keyword>
<dbReference type="Pfam" id="PF01484">
    <property type="entry name" value="Col_cuticle_N"/>
    <property type="match status" value="1"/>
</dbReference>
<dbReference type="InterPro" id="IPR002486">
    <property type="entry name" value="Col_cuticle_N"/>
</dbReference>
<feature type="compositionally biased region" description="Low complexity" evidence="4">
    <location>
        <begin position="173"/>
        <end position="231"/>
    </location>
</feature>
<accession>E3N5W7</accession>
<keyword evidence="5" id="KW-1133">Transmembrane helix</keyword>
<evidence type="ECO:0000256" key="4">
    <source>
        <dbReference type="SAM" id="MobiDB-lite"/>
    </source>
</evidence>
<comment type="subunit">
    <text evidence="1">Collagen polypeptide chains are complexed within the cuticle by disulfide bonds and other types of covalent cross-links.</text>
</comment>
<proteinExistence type="predicted"/>
<evidence type="ECO:0000313" key="6">
    <source>
        <dbReference type="EMBL" id="EFO87360.1"/>
    </source>
</evidence>
<gene>
    <name evidence="6" type="primary">Cre-col-107</name>
    <name evidence="6" type="ORF">CRE_31438</name>
</gene>
<evidence type="ECO:0000256" key="1">
    <source>
        <dbReference type="ARBA" id="ARBA00011518"/>
    </source>
</evidence>
<organism evidence="7">
    <name type="scientific">Caenorhabditis remanei</name>
    <name type="common">Caenorhabditis vulgaris</name>
    <dbReference type="NCBI Taxonomy" id="31234"/>
    <lineage>
        <taxon>Eukaryota</taxon>
        <taxon>Metazoa</taxon>
        <taxon>Ecdysozoa</taxon>
        <taxon>Nematoda</taxon>
        <taxon>Chromadorea</taxon>
        <taxon>Rhabditida</taxon>
        <taxon>Rhabditina</taxon>
        <taxon>Rhabditomorpha</taxon>
        <taxon>Rhabditoidea</taxon>
        <taxon>Rhabditidae</taxon>
        <taxon>Peloderinae</taxon>
        <taxon>Caenorhabditis</taxon>
    </lineage>
</organism>
<protein>
    <submittedName>
        <fullName evidence="6">CRE-COL-107 protein</fullName>
    </submittedName>
</protein>
<feature type="region of interest" description="Disordered" evidence="4">
    <location>
        <begin position="131"/>
        <end position="158"/>
    </location>
</feature>
<evidence type="ECO:0000313" key="7">
    <source>
        <dbReference type="Proteomes" id="UP000008281"/>
    </source>
</evidence>
<dbReference type="SMART" id="SM01088">
    <property type="entry name" value="Col_cuticle_N"/>
    <property type="match status" value="1"/>
</dbReference>